<feature type="domain" description="C2H2-type" evidence="3">
    <location>
        <begin position="31"/>
        <end position="52"/>
    </location>
</feature>
<protein>
    <recommendedName>
        <fullName evidence="3">C2H2-type domain-containing protein</fullName>
    </recommendedName>
</protein>
<evidence type="ECO:0000256" key="2">
    <source>
        <dbReference type="SAM" id="MobiDB-lite"/>
    </source>
</evidence>
<dbReference type="AlphaFoldDB" id="A0A1B7NJL3"/>
<name>A0A1B7NJL3_9EURO</name>
<keyword evidence="5" id="KW-1185">Reference proteome</keyword>
<dbReference type="PROSITE" id="PS50157">
    <property type="entry name" value="ZINC_FINGER_C2H2_2"/>
    <property type="match status" value="1"/>
</dbReference>
<keyword evidence="1" id="KW-0862">Zinc</keyword>
<dbReference type="Gene3D" id="3.30.160.60">
    <property type="entry name" value="Classic Zinc Finger"/>
    <property type="match status" value="1"/>
</dbReference>
<evidence type="ECO:0000313" key="4">
    <source>
        <dbReference type="EMBL" id="OAX77059.1"/>
    </source>
</evidence>
<dbReference type="InterPro" id="IPR036236">
    <property type="entry name" value="Znf_C2H2_sf"/>
</dbReference>
<evidence type="ECO:0000313" key="5">
    <source>
        <dbReference type="Proteomes" id="UP000091918"/>
    </source>
</evidence>
<dbReference type="InterPro" id="IPR013087">
    <property type="entry name" value="Znf_C2H2_type"/>
</dbReference>
<dbReference type="Proteomes" id="UP000091918">
    <property type="component" value="Unassembled WGS sequence"/>
</dbReference>
<gene>
    <name evidence="4" type="ORF">ACJ72_08646</name>
</gene>
<dbReference type="SUPFAM" id="SSF57667">
    <property type="entry name" value="beta-beta-alpha zinc fingers"/>
    <property type="match status" value="1"/>
</dbReference>
<evidence type="ECO:0000256" key="1">
    <source>
        <dbReference type="PROSITE-ProRule" id="PRU00042"/>
    </source>
</evidence>
<comment type="caution">
    <text evidence="4">The sequence shown here is derived from an EMBL/GenBank/DDBJ whole genome shotgun (WGS) entry which is preliminary data.</text>
</comment>
<dbReference type="OrthoDB" id="10018191at2759"/>
<feature type="region of interest" description="Disordered" evidence="2">
    <location>
        <begin position="1"/>
        <end position="24"/>
    </location>
</feature>
<evidence type="ECO:0000259" key="3">
    <source>
        <dbReference type="PROSITE" id="PS50157"/>
    </source>
</evidence>
<proteinExistence type="predicted"/>
<dbReference type="EMBL" id="LGUA01003525">
    <property type="protein sequence ID" value="OAX77059.1"/>
    <property type="molecule type" value="Genomic_DNA"/>
</dbReference>
<sequence>MVDFRRVNPEEPQEGTTHEAVTTAAKKPKRFQCMRCDTRFARLEHLQRHERIRERCVFYIAMTRLTVEKPWVD</sequence>
<keyword evidence="1" id="KW-0863">Zinc-finger</keyword>
<dbReference type="STRING" id="1658172.A0A1B7NJL3"/>
<organism evidence="4 5">
    <name type="scientific">Emergomyces africanus</name>
    <dbReference type="NCBI Taxonomy" id="1955775"/>
    <lineage>
        <taxon>Eukaryota</taxon>
        <taxon>Fungi</taxon>
        <taxon>Dikarya</taxon>
        <taxon>Ascomycota</taxon>
        <taxon>Pezizomycotina</taxon>
        <taxon>Eurotiomycetes</taxon>
        <taxon>Eurotiomycetidae</taxon>
        <taxon>Onygenales</taxon>
        <taxon>Ajellomycetaceae</taxon>
        <taxon>Emergomyces</taxon>
    </lineage>
</organism>
<reference evidence="4 5" key="1">
    <citation type="submission" date="2015-07" db="EMBL/GenBank/DDBJ databases">
        <title>Emmonsia species relationships and genome sequence.</title>
        <authorList>
            <person name="Cuomo C.A."/>
            <person name="Schwartz I.S."/>
            <person name="Kenyon C."/>
            <person name="de Hoog G.S."/>
            <person name="Govender N.P."/>
            <person name="Botha A."/>
            <person name="Moreno L."/>
            <person name="de Vries M."/>
            <person name="Munoz J.F."/>
            <person name="Stielow J.B."/>
        </authorList>
    </citation>
    <scope>NUCLEOTIDE SEQUENCE [LARGE SCALE GENOMIC DNA]</scope>
    <source>
        <strain evidence="4 5">CBS 136260</strain>
    </source>
</reference>
<dbReference type="GO" id="GO:0008270">
    <property type="term" value="F:zinc ion binding"/>
    <property type="evidence" value="ECO:0007669"/>
    <property type="project" value="UniProtKB-KW"/>
</dbReference>
<keyword evidence="1" id="KW-0479">Metal-binding</keyword>
<accession>A0A1B7NJL3</accession>
<feature type="non-terminal residue" evidence="4">
    <location>
        <position position="73"/>
    </location>
</feature>